<dbReference type="Proteomes" id="UP000278398">
    <property type="component" value="Unassembled WGS sequence"/>
</dbReference>
<comment type="caution">
    <text evidence="2">The sequence shown here is derived from an EMBL/GenBank/DDBJ whole genome shotgun (WGS) entry which is preliminary data.</text>
</comment>
<protein>
    <recommendedName>
        <fullName evidence="4">Holin-X, holin superfamily III</fullName>
    </recommendedName>
</protein>
<evidence type="ECO:0000313" key="2">
    <source>
        <dbReference type="EMBL" id="RST85094.1"/>
    </source>
</evidence>
<sequence>MIGPLVAAIASANAPRMARRLRRAVIDYAIAGVAFVLGIGFLLVAAFIWAARRWGGLEAAIGFGLGFLLLSVLTLMVHRMVTARRLRRLAERQKADQVRSMATAAAVAAVPALIRQVGIVGSLALPLAALAAYAIWQENRPRTPDEPD</sequence>
<proteinExistence type="predicted"/>
<keyword evidence="1" id="KW-0812">Transmembrane</keyword>
<evidence type="ECO:0000256" key="1">
    <source>
        <dbReference type="SAM" id="Phobius"/>
    </source>
</evidence>
<reference evidence="2 3" key="1">
    <citation type="submission" date="2018-12" db="EMBL/GenBank/DDBJ databases">
        <title>Mesorhizobium carbonis sp. nov., isolated from coal mine water.</title>
        <authorList>
            <person name="Xin W."/>
            <person name="Xu Z."/>
            <person name="Xiang F."/>
            <person name="Zhang J."/>
            <person name="Xi L."/>
            <person name="Liu J."/>
        </authorList>
    </citation>
    <scope>NUCLEOTIDE SEQUENCE [LARGE SCALE GENOMIC DNA]</scope>
    <source>
        <strain evidence="2 3">B2.3</strain>
    </source>
</reference>
<feature type="transmembrane region" description="Helical" evidence="1">
    <location>
        <begin position="120"/>
        <end position="136"/>
    </location>
</feature>
<keyword evidence="3" id="KW-1185">Reference proteome</keyword>
<gene>
    <name evidence="2" type="ORF">EJC49_17630</name>
</gene>
<feature type="transmembrane region" description="Helical" evidence="1">
    <location>
        <begin position="25"/>
        <end position="51"/>
    </location>
</feature>
<keyword evidence="1" id="KW-1133">Transmembrane helix</keyword>
<feature type="transmembrane region" description="Helical" evidence="1">
    <location>
        <begin position="57"/>
        <end position="77"/>
    </location>
</feature>
<evidence type="ECO:0008006" key="4">
    <source>
        <dbReference type="Google" id="ProtNLM"/>
    </source>
</evidence>
<accession>A0A429YUS6</accession>
<dbReference type="AlphaFoldDB" id="A0A429YUS6"/>
<dbReference type="RefSeq" id="WP_126701247.1">
    <property type="nucleotide sequence ID" value="NZ_RWKW01000068.1"/>
</dbReference>
<dbReference type="EMBL" id="RWKW01000068">
    <property type="protein sequence ID" value="RST85094.1"/>
    <property type="molecule type" value="Genomic_DNA"/>
</dbReference>
<organism evidence="2 3">
    <name type="scientific">Aquibium carbonis</name>
    <dbReference type="NCBI Taxonomy" id="2495581"/>
    <lineage>
        <taxon>Bacteria</taxon>
        <taxon>Pseudomonadati</taxon>
        <taxon>Pseudomonadota</taxon>
        <taxon>Alphaproteobacteria</taxon>
        <taxon>Hyphomicrobiales</taxon>
        <taxon>Phyllobacteriaceae</taxon>
        <taxon>Aquibium</taxon>
    </lineage>
</organism>
<dbReference type="OrthoDB" id="8098681at2"/>
<evidence type="ECO:0000313" key="3">
    <source>
        <dbReference type="Proteomes" id="UP000278398"/>
    </source>
</evidence>
<keyword evidence="1" id="KW-0472">Membrane</keyword>
<name>A0A429YUS6_9HYPH</name>